<evidence type="ECO:0000313" key="3">
    <source>
        <dbReference type="EMBL" id="GAT51870.1"/>
    </source>
</evidence>
<name>A0ABQ0LLE7_MYCCL</name>
<feature type="transmembrane region" description="Helical" evidence="1">
    <location>
        <begin position="145"/>
        <end position="166"/>
    </location>
</feature>
<dbReference type="InterPro" id="IPR045339">
    <property type="entry name" value="DUF6534"/>
</dbReference>
<reference evidence="3" key="1">
    <citation type="submission" date="2014-09" db="EMBL/GenBank/DDBJ databases">
        <title>Genome sequence of the luminous mushroom Mycena chlorophos for searching fungal bioluminescence genes.</title>
        <authorList>
            <person name="Tanaka Y."/>
            <person name="Kasuga D."/>
            <person name="Oba Y."/>
            <person name="Hase S."/>
            <person name="Sato K."/>
            <person name="Oba Y."/>
            <person name="Sakakibara Y."/>
        </authorList>
    </citation>
    <scope>NUCLEOTIDE SEQUENCE</scope>
</reference>
<feature type="domain" description="DUF6534" evidence="2">
    <location>
        <begin position="195"/>
        <end position="238"/>
    </location>
</feature>
<dbReference type="PANTHER" id="PTHR40465:SF1">
    <property type="entry name" value="DUF6534 DOMAIN-CONTAINING PROTEIN"/>
    <property type="match status" value="1"/>
</dbReference>
<feature type="transmembrane region" description="Helical" evidence="1">
    <location>
        <begin position="110"/>
        <end position="133"/>
    </location>
</feature>
<keyword evidence="4" id="KW-1185">Reference proteome</keyword>
<organism evidence="3 4">
    <name type="scientific">Mycena chlorophos</name>
    <name type="common">Agaric fungus</name>
    <name type="synonym">Agaricus chlorophos</name>
    <dbReference type="NCBI Taxonomy" id="658473"/>
    <lineage>
        <taxon>Eukaryota</taxon>
        <taxon>Fungi</taxon>
        <taxon>Dikarya</taxon>
        <taxon>Basidiomycota</taxon>
        <taxon>Agaricomycotina</taxon>
        <taxon>Agaricomycetes</taxon>
        <taxon>Agaricomycetidae</taxon>
        <taxon>Agaricales</taxon>
        <taxon>Marasmiineae</taxon>
        <taxon>Mycenaceae</taxon>
        <taxon>Mycena</taxon>
    </lineage>
</organism>
<keyword evidence="1" id="KW-0812">Transmembrane</keyword>
<evidence type="ECO:0000313" key="4">
    <source>
        <dbReference type="Proteomes" id="UP000815677"/>
    </source>
</evidence>
<evidence type="ECO:0000256" key="1">
    <source>
        <dbReference type="SAM" id="Phobius"/>
    </source>
</evidence>
<keyword evidence="1" id="KW-1133">Transmembrane helix</keyword>
<feature type="transmembrane region" description="Helical" evidence="1">
    <location>
        <begin position="28"/>
        <end position="55"/>
    </location>
</feature>
<dbReference type="EMBL" id="DF847446">
    <property type="protein sequence ID" value="GAT51870.1"/>
    <property type="molecule type" value="Genomic_DNA"/>
</dbReference>
<sequence>MALTLNSTAAAAAALEQAAILAAFNPNPMIGAILIGTLVSSVLYGISTAQCYLYYTRFPMDSPRLKILVAIVWIFETINVASAANIVYFYAVSNYGNPLSFEGKEPTGLILVVLLGAMIAGLVQSFFAFRIWVLAPNIFFKIIPVMIWACAVLFNGLCMADVVLSFQAPSIRSFLSHLDWLILVPNSINVFNDVTITMSLIIVLSVGEPDNLVWIGILVVKARLFANSLLVSLNSRASLRALDTKTISMRGGLEWSGAGQASTFNIGNSNLNSGDLHLEQSFQSGFVMNISVDDSDDGSKLSKNNKVESV</sequence>
<accession>A0ABQ0LLE7</accession>
<keyword evidence="1" id="KW-0472">Membrane</keyword>
<gene>
    <name evidence="3" type="ORF">MCHLO_08973</name>
</gene>
<dbReference type="Proteomes" id="UP000815677">
    <property type="component" value="Unassembled WGS sequence"/>
</dbReference>
<proteinExistence type="predicted"/>
<protein>
    <recommendedName>
        <fullName evidence="2">DUF6534 domain-containing protein</fullName>
    </recommendedName>
</protein>
<dbReference type="PANTHER" id="PTHR40465">
    <property type="entry name" value="CHROMOSOME 1, WHOLE GENOME SHOTGUN SEQUENCE"/>
    <property type="match status" value="1"/>
</dbReference>
<evidence type="ECO:0000259" key="2">
    <source>
        <dbReference type="Pfam" id="PF20152"/>
    </source>
</evidence>
<feature type="transmembrane region" description="Helical" evidence="1">
    <location>
        <begin position="67"/>
        <end position="90"/>
    </location>
</feature>
<dbReference type="Pfam" id="PF20152">
    <property type="entry name" value="DUF6534"/>
    <property type="match status" value="1"/>
</dbReference>